<dbReference type="InterPro" id="IPR003696">
    <property type="entry name" value="Carbtransf_dom"/>
</dbReference>
<comment type="caution">
    <text evidence="4">The sequence shown here is derived from an EMBL/GenBank/DDBJ whole genome shotgun (WGS) entry which is preliminary data.</text>
</comment>
<protein>
    <recommendedName>
        <fullName evidence="6">Carbamoyl transferase</fullName>
    </recommendedName>
</protein>
<dbReference type="InterPro" id="IPR043129">
    <property type="entry name" value="ATPase_NBD"/>
</dbReference>
<feature type="domain" description="Carbamoyltransferase" evidence="2">
    <location>
        <begin position="2"/>
        <end position="346"/>
    </location>
</feature>
<dbReference type="PANTHER" id="PTHR34847:SF1">
    <property type="entry name" value="NODULATION PROTEIN U"/>
    <property type="match status" value="1"/>
</dbReference>
<proteinExistence type="inferred from homology"/>
<dbReference type="PANTHER" id="PTHR34847">
    <property type="entry name" value="NODULATION PROTEIN U"/>
    <property type="match status" value="1"/>
</dbReference>
<dbReference type="Pfam" id="PF02543">
    <property type="entry name" value="Carbam_trans_N"/>
    <property type="match status" value="1"/>
</dbReference>
<feature type="domain" description="Carbamoyltransferase C-terminal" evidence="3">
    <location>
        <begin position="395"/>
        <end position="565"/>
    </location>
</feature>
<dbReference type="InterPro" id="IPR031730">
    <property type="entry name" value="Carbam_trans_C"/>
</dbReference>
<dbReference type="Gene3D" id="3.30.420.40">
    <property type="match status" value="2"/>
</dbReference>
<organism evidence="4 5">
    <name type="scientific">Candidatus Blackburnbacteria bacterium RIFCSPHIGHO2_12_FULL_41_13b</name>
    <dbReference type="NCBI Taxonomy" id="1797517"/>
    <lineage>
        <taxon>Bacteria</taxon>
        <taxon>Candidatus Blackburniibacteriota</taxon>
    </lineage>
</organism>
<evidence type="ECO:0008006" key="6">
    <source>
        <dbReference type="Google" id="ProtNLM"/>
    </source>
</evidence>
<gene>
    <name evidence="4" type="ORF">A3F61_00745</name>
</gene>
<evidence type="ECO:0000259" key="2">
    <source>
        <dbReference type="Pfam" id="PF02543"/>
    </source>
</evidence>
<sequence length="572" mass="65693">MKILGIHTQSHDTSVALIEDGKILYAAANERFSRKKMDTNPPIEAIKDCLRYTKTKPAEVNLVVFVGDRFPFSYIGRLKELSWPLIYTRGRYLLWWKKPHLVLFQLLIATGVPSFLYREILPRFQVKRVLKGFQGKYCFVHHHLAHLYSAYYTSGWKDCLVACIEGSGFSETMSVYHVKNGQWVKIVENSLPHSAGKFYELVTIILGFNVLRHPGKITGLAAYGDPNKAYPTVKTLLWVDDTKIRLDYTRYLKWRIDYHVGKVLPKELQDYKREDIAAAFQRRLEECIAEIVGKIATRTGETKLALAGGVVANVKLNQKLHELKEISKIHIHQAMSDNGLALGAALHVAKENRFQPEVPTTVYFGPDYSDREIFETLRKHNLIFTKERFIEKKVATHLADGKIVARFNGRMEYGPRALGNRSILCHAKDRTANDWLNQRLNRTEFMPFAPVTLERYADKCYKNLKGVEYPTRFMTITLDTTSYLKRVSPAVVHVDGTARPQIIRREDNPSYYKILMEYCKLTSIPTLINTSFNMHEEPIVCTPDDAIRSFLTGRIDFLAIGNYLVSCEKNSE</sequence>
<dbReference type="CDD" id="cd24100">
    <property type="entry name" value="ASKHA_NBD_MJ1051-like_N"/>
    <property type="match status" value="1"/>
</dbReference>
<evidence type="ECO:0000256" key="1">
    <source>
        <dbReference type="ARBA" id="ARBA00006129"/>
    </source>
</evidence>
<dbReference type="GO" id="GO:0003824">
    <property type="term" value="F:catalytic activity"/>
    <property type="evidence" value="ECO:0007669"/>
    <property type="project" value="InterPro"/>
</dbReference>
<dbReference type="SUPFAM" id="SSF53067">
    <property type="entry name" value="Actin-like ATPase domain"/>
    <property type="match status" value="1"/>
</dbReference>
<dbReference type="Gene3D" id="3.90.870.20">
    <property type="entry name" value="Carbamoyltransferase, C-terminal domain"/>
    <property type="match status" value="1"/>
</dbReference>
<evidence type="ECO:0000259" key="3">
    <source>
        <dbReference type="Pfam" id="PF16861"/>
    </source>
</evidence>
<evidence type="ECO:0000313" key="5">
    <source>
        <dbReference type="Proteomes" id="UP000178272"/>
    </source>
</evidence>
<dbReference type="InterPro" id="IPR051338">
    <property type="entry name" value="NodU/CmcH_Carbamoyltrnsfr"/>
</dbReference>
<dbReference type="AlphaFoldDB" id="A0A1G1VC15"/>
<comment type="similarity">
    <text evidence="1">Belongs to the NodU/CmcH family.</text>
</comment>
<dbReference type="Proteomes" id="UP000178272">
    <property type="component" value="Unassembled WGS sequence"/>
</dbReference>
<evidence type="ECO:0000313" key="4">
    <source>
        <dbReference type="EMBL" id="OGY12935.1"/>
    </source>
</evidence>
<dbReference type="STRING" id="1797517.A3F61_00745"/>
<dbReference type="InterPro" id="IPR038152">
    <property type="entry name" value="Carbam_trans_C_sf"/>
</dbReference>
<reference evidence="4 5" key="1">
    <citation type="journal article" date="2016" name="Nat. Commun.">
        <title>Thousands of microbial genomes shed light on interconnected biogeochemical processes in an aquifer system.</title>
        <authorList>
            <person name="Anantharaman K."/>
            <person name="Brown C.T."/>
            <person name="Hug L.A."/>
            <person name="Sharon I."/>
            <person name="Castelle C.J."/>
            <person name="Probst A.J."/>
            <person name="Thomas B.C."/>
            <person name="Singh A."/>
            <person name="Wilkins M.J."/>
            <person name="Karaoz U."/>
            <person name="Brodie E.L."/>
            <person name="Williams K.H."/>
            <person name="Hubbard S.S."/>
            <person name="Banfield J.F."/>
        </authorList>
    </citation>
    <scope>NUCLEOTIDE SEQUENCE [LARGE SCALE GENOMIC DNA]</scope>
</reference>
<name>A0A1G1VC15_9BACT</name>
<dbReference type="EMBL" id="MHCA01000004">
    <property type="protein sequence ID" value="OGY12935.1"/>
    <property type="molecule type" value="Genomic_DNA"/>
</dbReference>
<dbReference type="Pfam" id="PF16861">
    <property type="entry name" value="Carbam_trans_C"/>
    <property type="match status" value="1"/>
</dbReference>
<accession>A0A1G1VC15</accession>